<dbReference type="Pfam" id="PF01136">
    <property type="entry name" value="Peptidase_U32"/>
    <property type="match status" value="1"/>
</dbReference>
<evidence type="ECO:0000313" key="1">
    <source>
        <dbReference type="EMBL" id="WGL95142.1"/>
    </source>
</evidence>
<organism evidence="1 2">
    <name type="scientific">Arsenophonus nasoniae</name>
    <name type="common">son-killer infecting Nasonia vitripennis</name>
    <dbReference type="NCBI Taxonomy" id="638"/>
    <lineage>
        <taxon>Bacteria</taxon>
        <taxon>Pseudomonadati</taxon>
        <taxon>Pseudomonadota</taxon>
        <taxon>Gammaproteobacteria</taxon>
        <taxon>Enterobacterales</taxon>
        <taxon>Morganellaceae</taxon>
        <taxon>Arsenophonus</taxon>
    </lineage>
</organism>
<dbReference type="InterPro" id="IPR001539">
    <property type="entry name" value="Peptidase_U32"/>
</dbReference>
<name>A0AA95GAP3_9GAMM</name>
<dbReference type="Proteomes" id="UP001177597">
    <property type="component" value="Chromosome"/>
</dbReference>
<proteinExistence type="predicted"/>
<protein>
    <submittedName>
        <fullName evidence="1">U32 family peptidase</fullName>
    </submittedName>
</protein>
<sequence length="292" mass="33358">MKYSLGSVLYYWSKETLIQFYQNAINSSADIIYLGETVCSKRRQMQVADWLELAKEITLHGKQVVISSLSLLQNAAELRQIAKLVDNGKFLVEAHDFGVVNQLIEQKIPFMAGYGLNCYNAYALQLLYRQGMIRWCLPIELSRDWLQDLLHQCEQLGFRHKFEVEVFGYGHLPLALSARCFTARSENRHKDNCETCCEKYPQGRKVFSQENQLLFTLNGIQAQSGYCYNLGNEQTSMAGLVDIVRISAENLASLTILEQFRANQQGKYPLTLTNDLNCNGYWRRAAGLSLIP</sequence>
<dbReference type="InterPro" id="IPR051454">
    <property type="entry name" value="RNA/ubiquinone_mod_enzymes"/>
</dbReference>
<evidence type="ECO:0000313" key="2">
    <source>
        <dbReference type="Proteomes" id="UP001177597"/>
    </source>
</evidence>
<gene>
    <name evidence="1" type="ORF">QE207_15985</name>
</gene>
<dbReference type="PANTHER" id="PTHR30217:SF11">
    <property type="entry name" value="UBIQUINONE BIOSYNTHESIS PROTEIN UBIV"/>
    <property type="match status" value="1"/>
</dbReference>
<dbReference type="RefSeq" id="WP_280629200.1">
    <property type="nucleotide sequence ID" value="NZ_CP123498.1"/>
</dbReference>
<dbReference type="NCBIfam" id="NF011991">
    <property type="entry name" value="PRK15447.1"/>
    <property type="match status" value="1"/>
</dbReference>
<dbReference type="AlphaFoldDB" id="A0AA95GAP3"/>
<dbReference type="EMBL" id="CP123498">
    <property type="protein sequence ID" value="WGL95142.1"/>
    <property type="molecule type" value="Genomic_DNA"/>
</dbReference>
<accession>A0AA95GAP3</accession>
<dbReference type="PANTHER" id="PTHR30217">
    <property type="entry name" value="PEPTIDASE U32 FAMILY"/>
    <property type="match status" value="1"/>
</dbReference>
<reference evidence="1" key="1">
    <citation type="submission" date="2023-04" db="EMBL/GenBank/DDBJ databases">
        <title>Genome dynamics across the evolutionary transition to endosymbiosis.</title>
        <authorList>
            <person name="Siozios S."/>
            <person name="Nadal-Jimenez P."/>
            <person name="Azagi T."/>
            <person name="Sprong H."/>
            <person name="Frost C.L."/>
            <person name="Parratt S.R."/>
            <person name="Taylor G."/>
            <person name="Brettell L."/>
            <person name="Lew K.C."/>
            <person name="Croft L."/>
            <person name="King K.C."/>
            <person name="Brockhurst M.A."/>
            <person name="Hypsa V."/>
            <person name="Novakova E."/>
            <person name="Darby A.C."/>
            <person name="Hurst G.D.D."/>
        </authorList>
    </citation>
    <scope>NUCLEOTIDE SEQUENCE</scope>
    <source>
        <strain evidence="1">AIh</strain>
    </source>
</reference>